<sequence length="193" mass="22247">MEMVCFWQSAPCSHLAFNSLAWILIGRNRLSCLKVRSRGATAEAPTIKSVRRIWIKDKKRLDQHQELDKFFEDRLNPVLWDIRPYIHPCPYLGNRARPHPSSIKASNRITACLISRIHIIFSTMTSEHSEANISHTLQEENRPAEVSTTHDPTIMVIDPEFLRFTRIYTSMGAQLKYEDLLFSASNDPLAALR</sequence>
<dbReference type="Proteomes" id="UP001454036">
    <property type="component" value="Unassembled WGS sequence"/>
</dbReference>
<accession>A0AAV3QNE5</accession>
<comment type="caution">
    <text evidence="1">The sequence shown here is derived from an EMBL/GenBank/DDBJ whole genome shotgun (WGS) entry which is preliminary data.</text>
</comment>
<protein>
    <submittedName>
        <fullName evidence="1">Uncharacterized protein</fullName>
    </submittedName>
</protein>
<reference evidence="1 2" key="1">
    <citation type="submission" date="2024-01" db="EMBL/GenBank/DDBJ databases">
        <title>The complete chloroplast genome sequence of Lithospermum erythrorhizon: insights into the phylogenetic relationship among Boraginaceae species and the maternal lineages of purple gromwells.</title>
        <authorList>
            <person name="Okada T."/>
            <person name="Watanabe K."/>
        </authorList>
    </citation>
    <scope>NUCLEOTIDE SEQUENCE [LARGE SCALE GENOMIC DNA]</scope>
</reference>
<dbReference type="AlphaFoldDB" id="A0AAV3QNE5"/>
<keyword evidence="2" id="KW-1185">Reference proteome</keyword>
<gene>
    <name evidence="1" type="ORF">LIER_19970</name>
</gene>
<proteinExistence type="predicted"/>
<name>A0AAV3QNE5_LITER</name>
<evidence type="ECO:0000313" key="1">
    <source>
        <dbReference type="EMBL" id="GAA0164300.1"/>
    </source>
</evidence>
<organism evidence="1 2">
    <name type="scientific">Lithospermum erythrorhizon</name>
    <name type="common">Purple gromwell</name>
    <name type="synonym">Lithospermum officinale var. erythrorhizon</name>
    <dbReference type="NCBI Taxonomy" id="34254"/>
    <lineage>
        <taxon>Eukaryota</taxon>
        <taxon>Viridiplantae</taxon>
        <taxon>Streptophyta</taxon>
        <taxon>Embryophyta</taxon>
        <taxon>Tracheophyta</taxon>
        <taxon>Spermatophyta</taxon>
        <taxon>Magnoliopsida</taxon>
        <taxon>eudicotyledons</taxon>
        <taxon>Gunneridae</taxon>
        <taxon>Pentapetalae</taxon>
        <taxon>asterids</taxon>
        <taxon>lamiids</taxon>
        <taxon>Boraginales</taxon>
        <taxon>Boraginaceae</taxon>
        <taxon>Boraginoideae</taxon>
        <taxon>Lithospermeae</taxon>
        <taxon>Lithospermum</taxon>
    </lineage>
</organism>
<dbReference type="EMBL" id="BAABME010005002">
    <property type="protein sequence ID" value="GAA0164300.1"/>
    <property type="molecule type" value="Genomic_DNA"/>
</dbReference>
<evidence type="ECO:0000313" key="2">
    <source>
        <dbReference type="Proteomes" id="UP001454036"/>
    </source>
</evidence>